<dbReference type="SUPFAM" id="SSF56112">
    <property type="entry name" value="Protein kinase-like (PK-like)"/>
    <property type="match status" value="1"/>
</dbReference>
<keyword evidence="2" id="KW-0418">Kinase</keyword>
<evidence type="ECO:0000259" key="1">
    <source>
        <dbReference type="PROSITE" id="PS50011"/>
    </source>
</evidence>
<feature type="domain" description="Protein kinase" evidence="1">
    <location>
        <begin position="13"/>
        <end position="279"/>
    </location>
</feature>
<dbReference type="AlphaFoldDB" id="I8RIB2"/>
<protein>
    <submittedName>
        <fullName evidence="2">Protein kinase</fullName>
    </submittedName>
</protein>
<dbReference type="PANTHER" id="PTHR24347">
    <property type="entry name" value="SERINE/THREONINE-PROTEIN KINASE"/>
    <property type="match status" value="1"/>
</dbReference>
<organism evidence="2 3">
    <name type="scientific">Pelosinus fermentans B4</name>
    <dbReference type="NCBI Taxonomy" id="1149862"/>
    <lineage>
        <taxon>Bacteria</taxon>
        <taxon>Bacillati</taxon>
        <taxon>Bacillota</taxon>
        <taxon>Negativicutes</taxon>
        <taxon>Selenomonadales</taxon>
        <taxon>Sporomusaceae</taxon>
        <taxon>Pelosinus</taxon>
    </lineage>
</organism>
<reference evidence="2 3" key="1">
    <citation type="journal article" date="2012" name="J. Bacteriol.">
        <title>Draft Genome Sequences for Two Metal-Reducing Pelosinus fermentans Strains Isolated from a Cr(VI)-Contaminated Site and for Type Strain R7.</title>
        <authorList>
            <person name="Brown S.D."/>
            <person name="Podar M."/>
            <person name="Klingeman D.M."/>
            <person name="Johnson C.M."/>
            <person name="Yang Z.K."/>
            <person name="Utturkar S.M."/>
            <person name="Land M.L."/>
            <person name="Mosher J.J."/>
            <person name="Hurt R.A.Jr."/>
            <person name="Phelps T.J."/>
            <person name="Palumbo A.V."/>
            <person name="Arkin A.P."/>
            <person name="Hazen T.C."/>
            <person name="Elias D.A."/>
        </authorList>
    </citation>
    <scope>NUCLEOTIDE SEQUENCE [LARGE SCALE GENOMIC DNA]</scope>
    <source>
        <strain evidence="2 3">B4</strain>
    </source>
</reference>
<accession>I8RIB2</accession>
<dbReference type="PROSITE" id="PS50011">
    <property type="entry name" value="PROTEIN_KINASE_DOM"/>
    <property type="match status" value="1"/>
</dbReference>
<evidence type="ECO:0000313" key="3">
    <source>
        <dbReference type="Proteomes" id="UP000004324"/>
    </source>
</evidence>
<name>I8RIB2_9FIRM</name>
<dbReference type="GO" id="GO:0004672">
    <property type="term" value="F:protein kinase activity"/>
    <property type="evidence" value="ECO:0007669"/>
    <property type="project" value="InterPro"/>
</dbReference>
<dbReference type="Pfam" id="PF24389">
    <property type="entry name" value="ORC-CDC6-like"/>
    <property type="match status" value="2"/>
</dbReference>
<dbReference type="InterPro" id="IPR011009">
    <property type="entry name" value="Kinase-like_dom_sf"/>
</dbReference>
<dbReference type="Proteomes" id="UP000004324">
    <property type="component" value="Unassembled WGS sequence"/>
</dbReference>
<dbReference type="InterPro" id="IPR056955">
    <property type="entry name" value="ORC-CDC6-like"/>
</dbReference>
<proteinExistence type="predicted"/>
<evidence type="ECO:0000313" key="2">
    <source>
        <dbReference type="EMBL" id="EIW19588.1"/>
    </source>
</evidence>
<keyword evidence="3" id="KW-1185">Reference proteome</keyword>
<dbReference type="Gene3D" id="1.10.510.10">
    <property type="entry name" value="Transferase(Phosphotransferase) domain 1"/>
    <property type="match status" value="1"/>
</dbReference>
<gene>
    <name evidence="2" type="ORF">FB4_2771</name>
</gene>
<dbReference type="PATRIC" id="fig|1149862.3.peg.1322"/>
<comment type="caution">
    <text evidence="2">The sequence shown here is derived from an EMBL/GenBank/DDBJ whole genome shotgun (WGS) entry which is preliminary data.</text>
</comment>
<dbReference type="InterPro" id="IPR000719">
    <property type="entry name" value="Prot_kinase_dom"/>
</dbReference>
<sequence length="818" mass="94897">MEDIFIGKQIGLYIIKEHIGDGCIGCVYRGYREDIDESRALKFIKKENLRSGWENEISKVTKLRTTQGVVRYHTHNFETIEGEDYLYISWDYIPGESLKEIINKQQINMPIVQDVLEKVLEVLHACKYVGIDHADLHSGNIIIERSNPLSLNPEQRKVWITDFGYATAAGDVDILDDFKGLNRIIQQCLRAINFHELDGREKCLYSTLKNQFPKLLIESNSVTGDYVRNPKNLLLKWKESCEESKITQEYKKNIGDYLAAEHIGERYDEWKTLFVPKFLTVDDLLSKNICVLTGLRGCGKTMIFRRLTGLFNEHLGPSGVPGADSFIGFYLNARNIAEAFPWLPDDHERDARNQVINFFHLSWCLEIIDWLREVVKGANIINLEWLPGFFGRYYPEHFNTTENTINILGHITSLLNAELEKSRLQSKYKSEKMWELTDITFLEKFCREIAKYCRIDKPFYFFLDDYSTPLVTSATQRILNPLVFRRSSIVFFKVATESVESFEPTGLNGKILEEEDDYFLIDFATQVMLKSDGEIKDILSSILKRRIERHSTLANRNLELENLLGPTVLNNVQRSQLIRGEKIEVNKKVVSKEIYQGSTVFYNIWSSDIREVISLFAEMISMEEDEKLKSRDDKIISDDIQDTIFRDAGGKFLSLLEAATNPSSRNYVSNEEERSFGNHMVEIARAFQEIASFDLKNKTSKNVNTNPPKQARRIEITGVTNELTGKVKDYYRGLIRYGLFIRDNRGKSVRGKVVPRHYLRGLLIPYFRLSFSKRDSITLKWEEFCELLENPSIFKEEYKKQNRKTEDISIGLWDGENE</sequence>
<dbReference type="InterPro" id="IPR027417">
    <property type="entry name" value="P-loop_NTPase"/>
</dbReference>
<dbReference type="Pfam" id="PF00069">
    <property type="entry name" value="Pkinase"/>
    <property type="match status" value="1"/>
</dbReference>
<dbReference type="EMBL" id="AKVJ01000017">
    <property type="protein sequence ID" value="EIW19588.1"/>
    <property type="molecule type" value="Genomic_DNA"/>
</dbReference>
<dbReference type="GO" id="GO:0005524">
    <property type="term" value="F:ATP binding"/>
    <property type="evidence" value="ECO:0007669"/>
    <property type="project" value="InterPro"/>
</dbReference>
<dbReference type="SMART" id="SM00220">
    <property type="entry name" value="S_TKc"/>
    <property type="match status" value="1"/>
</dbReference>
<dbReference type="SUPFAM" id="SSF52540">
    <property type="entry name" value="P-loop containing nucleoside triphosphate hydrolases"/>
    <property type="match status" value="1"/>
</dbReference>
<keyword evidence="2" id="KW-0808">Transferase</keyword>
<dbReference type="OrthoDB" id="9814769at2"/>